<evidence type="ECO:0000313" key="2">
    <source>
        <dbReference type="EMBL" id="QDZ25722.1"/>
    </source>
</evidence>
<dbReference type="Proteomes" id="UP000316726">
    <property type="component" value="Chromosome 18"/>
</dbReference>
<organism evidence="2 3">
    <name type="scientific">Chloropicon primus</name>
    <dbReference type="NCBI Taxonomy" id="1764295"/>
    <lineage>
        <taxon>Eukaryota</taxon>
        <taxon>Viridiplantae</taxon>
        <taxon>Chlorophyta</taxon>
        <taxon>Chloropicophyceae</taxon>
        <taxon>Chloropicales</taxon>
        <taxon>Chloropicaceae</taxon>
        <taxon>Chloropicon</taxon>
    </lineage>
</organism>
<name>A0A5B8N0Y8_9CHLO</name>
<protein>
    <submittedName>
        <fullName evidence="2">Uncharacterized protein</fullName>
    </submittedName>
</protein>
<gene>
    <name evidence="2" type="ORF">A3770_18p82400</name>
</gene>
<dbReference type="EMBL" id="CP031051">
    <property type="protein sequence ID" value="QDZ25722.1"/>
    <property type="molecule type" value="Genomic_DNA"/>
</dbReference>
<reference evidence="2 3" key="1">
    <citation type="submission" date="2018-07" db="EMBL/GenBank/DDBJ databases">
        <title>The complete nuclear genome of the prasinophyte Chloropicon primus (CCMP1205).</title>
        <authorList>
            <person name="Pombert J.-F."/>
            <person name="Otis C."/>
            <person name="Turmel M."/>
            <person name="Lemieux C."/>
        </authorList>
    </citation>
    <scope>NUCLEOTIDE SEQUENCE [LARGE SCALE GENOMIC DNA]</scope>
    <source>
        <strain evidence="2 3">CCMP1205</strain>
    </source>
</reference>
<feature type="compositionally biased region" description="Low complexity" evidence="1">
    <location>
        <begin position="25"/>
        <end position="35"/>
    </location>
</feature>
<evidence type="ECO:0000256" key="1">
    <source>
        <dbReference type="SAM" id="MobiDB-lite"/>
    </source>
</evidence>
<feature type="region of interest" description="Disordered" evidence="1">
    <location>
        <begin position="1"/>
        <end position="35"/>
    </location>
</feature>
<keyword evidence="3" id="KW-1185">Reference proteome</keyword>
<proteinExistence type="predicted"/>
<evidence type="ECO:0000313" key="3">
    <source>
        <dbReference type="Proteomes" id="UP000316726"/>
    </source>
</evidence>
<dbReference type="AlphaFoldDB" id="A0A5B8N0Y8"/>
<sequence>MGSEAKPWPHMSDLVEDHPPPPPQQQTRAASASASEEYRFPCAKSSKGLDIATTLLVEEAVKKFNACEQAVYEEKVRRRAARKARKVELVEWYKNATNAELHEKFKDFHEWLAVQDNTAEEVLKRTDDAIFLTTEVESRNYQLFKGGKRKEVSLTGDPLYDEHLPILSYHIGTILAEVIVNAHKTARLNMYSSNYLMCWFLAGYGFEGFDSSVEFNQGIEKLEGQIERGEVESLSVLGRLLRTQGLMPLPKEVRRAEGEGCDDPGGIKFKALMCRLLEENDEQMKKEVANRLDLGVRLLRDWAELEKTILEEMLLASRVFAIQKYHGMGTEELYNLFRDTMAECSKDGVTDLTETSAVDMMDLRSLAEELRLRYMSIGGYFNGDRLFDIEPEDLMVYVPILTANIGAKAAKVLLSSNSLKDYNVYVNTECMATWLLGLGFPKNHSKTFLGNVQEVQSKLDSGDLEPLWEFSMLLRDKDLPWPHSYFQASDDAGLS</sequence>
<accession>A0A5B8N0Y8</accession>